<reference evidence="1" key="2">
    <citation type="submission" date="2022-06" db="UniProtKB">
        <authorList>
            <consortium name="EnsemblMetazoa"/>
        </authorList>
    </citation>
    <scope>IDENTIFICATION</scope>
    <source>
        <strain evidence="1">DF5081</strain>
    </source>
</reference>
<reference evidence="2" key="1">
    <citation type="submission" date="2010-08" db="EMBL/GenBank/DDBJ databases">
        <authorList>
            <consortium name="Caenorhabditis japonica Sequencing Consortium"/>
            <person name="Wilson R.K."/>
        </authorList>
    </citation>
    <scope>NUCLEOTIDE SEQUENCE [LARGE SCALE GENOMIC DNA]</scope>
    <source>
        <strain evidence="2">DF5081</strain>
    </source>
</reference>
<proteinExistence type="predicted"/>
<dbReference type="AlphaFoldDB" id="A0A8R1IAP1"/>
<evidence type="ECO:0000313" key="2">
    <source>
        <dbReference type="Proteomes" id="UP000005237"/>
    </source>
</evidence>
<protein>
    <submittedName>
        <fullName evidence="1">Uncharacterized protein</fullName>
    </submittedName>
</protein>
<evidence type="ECO:0000313" key="1">
    <source>
        <dbReference type="EnsemblMetazoa" id="CJA26976.1"/>
    </source>
</evidence>
<accession>A0A8R1IAP1</accession>
<name>A0A8R1IAP1_CAEJA</name>
<organism evidence="1 2">
    <name type="scientific">Caenorhabditis japonica</name>
    <dbReference type="NCBI Taxonomy" id="281687"/>
    <lineage>
        <taxon>Eukaryota</taxon>
        <taxon>Metazoa</taxon>
        <taxon>Ecdysozoa</taxon>
        <taxon>Nematoda</taxon>
        <taxon>Chromadorea</taxon>
        <taxon>Rhabditida</taxon>
        <taxon>Rhabditina</taxon>
        <taxon>Rhabditomorpha</taxon>
        <taxon>Rhabditoidea</taxon>
        <taxon>Rhabditidae</taxon>
        <taxon>Peloderinae</taxon>
        <taxon>Caenorhabditis</taxon>
    </lineage>
</organism>
<keyword evidence="2" id="KW-1185">Reference proteome</keyword>
<sequence>RMNSLPDIDSWIWEDHLVWDRVIPPKLNDKRRKIRT</sequence>
<dbReference type="EnsemblMetazoa" id="CJA26976.1">
    <property type="protein sequence ID" value="CJA26976.1"/>
    <property type="gene ID" value="WBGene00182548"/>
</dbReference>
<dbReference type="Proteomes" id="UP000005237">
    <property type="component" value="Unassembled WGS sequence"/>
</dbReference>